<dbReference type="Proteomes" id="UP000036334">
    <property type="component" value="Unassembled WGS sequence"/>
</dbReference>
<gene>
    <name evidence="2" type="ORF">ABH38_00570</name>
</gene>
<feature type="region of interest" description="Disordered" evidence="1">
    <location>
        <begin position="73"/>
        <end position="99"/>
    </location>
</feature>
<evidence type="ECO:0000256" key="1">
    <source>
        <dbReference type="SAM" id="MobiDB-lite"/>
    </source>
</evidence>
<name>A0A0I9UCN7_9MYCO</name>
<reference evidence="2 3" key="1">
    <citation type="submission" date="2015-05" db="EMBL/GenBank/DDBJ databases">
        <title>Genome sequence of Mycobacterium haemophilum.</title>
        <authorList>
            <person name="Greninger A.L."/>
            <person name="Cunningham G."/>
            <person name="Miller S."/>
        </authorList>
    </citation>
    <scope>NUCLEOTIDE SEQUENCE [LARGE SCALE GENOMIC DNA]</scope>
    <source>
        <strain evidence="3">UC1</strain>
    </source>
</reference>
<proteinExistence type="predicted"/>
<sequence>MDRFTGSGHQGKPLGQGVEQLASLKLAHQCFQIYRYLRLARSLGMGWRLDVGRRSQGSPHGEILAARTNCDAAGGAGSSGGCSPHTASQHPLDEPDVDDLGVQRASAGVIDALTALRNSECIDELVEGSAVQ</sequence>
<dbReference type="RefSeq" id="WP_047313112.1">
    <property type="nucleotide sequence ID" value="NZ_LDPQ01000001.1"/>
</dbReference>
<keyword evidence="3" id="KW-1185">Reference proteome</keyword>
<comment type="caution">
    <text evidence="2">The sequence shown here is derived from an EMBL/GenBank/DDBJ whole genome shotgun (WGS) entry which is preliminary data.</text>
</comment>
<accession>A0A0I9UCN7</accession>
<evidence type="ECO:0000313" key="3">
    <source>
        <dbReference type="Proteomes" id="UP000036334"/>
    </source>
</evidence>
<dbReference type="EMBL" id="LDPR01000001">
    <property type="protein sequence ID" value="KLO38915.1"/>
    <property type="molecule type" value="Genomic_DNA"/>
</dbReference>
<dbReference type="AlphaFoldDB" id="A0A0I9UCN7"/>
<protein>
    <submittedName>
        <fullName evidence="2">Uncharacterized protein</fullName>
    </submittedName>
</protein>
<evidence type="ECO:0000313" key="2">
    <source>
        <dbReference type="EMBL" id="KLO38915.1"/>
    </source>
</evidence>
<organism evidence="2 3">
    <name type="scientific">Mycobacterium haemophilum</name>
    <dbReference type="NCBI Taxonomy" id="29311"/>
    <lineage>
        <taxon>Bacteria</taxon>
        <taxon>Bacillati</taxon>
        <taxon>Actinomycetota</taxon>
        <taxon>Actinomycetes</taxon>
        <taxon>Mycobacteriales</taxon>
        <taxon>Mycobacteriaceae</taxon>
        <taxon>Mycobacterium</taxon>
    </lineage>
</organism>